<gene>
    <name evidence="6 9" type="primary">glyA</name>
    <name evidence="9" type="ORF">QTN89_17840</name>
</gene>
<keyword evidence="5 6" id="KW-0663">Pyridoxal phosphate</keyword>
<dbReference type="PIRSF" id="PIRSF000412">
    <property type="entry name" value="SHMT"/>
    <property type="match status" value="1"/>
</dbReference>
<feature type="binding site" evidence="6">
    <location>
        <position position="214"/>
    </location>
    <ligand>
        <name>(6S)-5,6,7,8-tetrahydrofolate</name>
        <dbReference type="ChEBI" id="CHEBI:57453"/>
    </ligand>
</feature>
<dbReference type="CDD" id="cd00378">
    <property type="entry name" value="SHMT"/>
    <property type="match status" value="1"/>
</dbReference>
<reference evidence="9 10" key="1">
    <citation type="submission" date="2023-06" db="EMBL/GenBank/DDBJ databases">
        <title>Roseiconus lacunae JC819 isolated from Gulf of Mannar region, Tamil Nadu.</title>
        <authorList>
            <person name="Pk S."/>
            <person name="Ch S."/>
            <person name="Ch V.R."/>
        </authorList>
    </citation>
    <scope>NUCLEOTIDE SEQUENCE [LARGE SCALE GENOMIC DNA]</scope>
    <source>
        <strain evidence="9 10">JC819</strain>
    </source>
</reference>
<dbReference type="InterPro" id="IPR015421">
    <property type="entry name" value="PyrdxlP-dep_Trfase_major"/>
</dbReference>
<evidence type="ECO:0000256" key="3">
    <source>
        <dbReference type="ARBA" id="ARBA00022563"/>
    </source>
</evidence>
<dbReference type="InterPro" id="IPR001085">
    <property type="entry name" value="Ser_HO-MeTrfase"/>
</dbReference>
<dbReference type="Gene3D" id="3.40.640.10">
    <property type="entry name" value="Type I PLP-dependent aspartate aminotransferase-like (Major domain)"/>
    <property type="match status" value="1"/>
</dbReference>
<dbReference type="EMBL" id="JASZZN010000013">
    <property type="protein sequence ID" value="MDM4017314.1"/>
    <property type="molecule type" value="Genomic_DNA"/>
</dbReference>
<dbReference type="GO" id="GO:0004372">
    <property type="term" value="F:glycine hydroxymethyltransferase activity"/>
    <property type="evidence" value="ECO:0007669"/>
    <property type="project" value="UniProtKB-EC"/>
</dbReference>
<dbReference type="PROSITE" id="PS00096">
    <property type="entry name" value="SHMT"/>
    <property type="match status" value="1"/>
</dbReference>
<name>A0ABT7PM08_9BACT</name>
<comment type="function">
    <text evidence="6">Catalyzes the reversible interconversion of serine and glycine with tetrahydrofolate (THF) serving as the one-carbon carrier. This reaction serves as the major source of one-carbon groups required for the biosynthesis of purines, thymidylate, methionine, and other important biomolecules. Also exhibits THF-independent aldolase activity toward beta-hydroxyamino acids, producing glycine and aldehydes, via a retro-aldol mechanism.</text>
</comment>
<feature type="binding site" evidence="6">
    <location>
        <position position="337"/>
    </location>
    <ligand>
        <name>(6S)-5,6,7,8-tetrahydrofolate</name>
        <dbReference type="ChEBI" id="CHEBI:57453"/>
    </ligand>
</feature>
<protein>
    <recommendedName>
        <fullName evidence="6">Serine hydroxymethyltransferase</fullName>
        <shortName evidence="6">SHMT</shortName>
        <shortName evidence="6">Serine methylase</shortName>
        <ecNumber evidence="6">2.1.2.1</ecNumber>
    </recommendedName>
</protein>
<comment type="pathway">
    <text evidence="6">One-carbon metabolism; tetrahydrofolate interconversion.</text>
</comment>
<dbReference type="PANTHER" id="PTHR11680:SF35">
    <property type="entry name" value="SERINE HYDROXYMETHYLTRANSFERASE 1"/>
    <property type="match status" value="1"/>
</dbReference>
<dbReference type="Proteomes" id="UP001239462">
    <property type="component" value="Unassembled WGS sequence"/>
</dbReference>
<feature type="site" description="Plays an important role in substrate specificity" evidence="6">
    <location>
        <position position="322"/>
    </location>
</feature>
<feature type="region of interest" description="Disordered" evidence="7">
    <location>
        <begin position="1"/>
        <end position="32"/>
    </location>
</feature>
<keyword evidence="4 6" id="KW-0808">Transferase</keyword>
<comment type="subcellular location">
    <subcellularLocation>
        <location evidence="6">Cytoplasm</location>
    </subcellularLocation>
</comment>
<evidence type="ECO:0000256" key="7">
    <source>
        <dbReference type="SAM" id="MobiDB-lite"/>
    </source>
</evidence>
<accession>A0ABT7PM08</accession>
<evidence type="ECO:0000256" key="4">
    <source>
        <dbReference type="ARBA" id="ARBA00022679"/>
    </source>
</evidence>
<evidence type="ECO:0000256" key="6">
    <source>
        <dbReference type="HAMAP-Rule" id="MF_00051"/>
    </source>
</evidence>
<organism evidence="9 10">
    <name type="scientific">Roseiconus lacunae</name>
    <dbReference type="NCBI Taxonomy" id="2605694"/>
    <lineage>
        <taxon>Bacteria</taxon>
        <taxon>Pseudomonadati</taxon>
        <taxon>Planctomycetota</taxon>
        <taxon>Planctomycetia</taxon>
        <taxon>Pirellulales</taxon>
        <taxon>Pirellulaceae</taxon>
        <taxon>Roseiconus</taxon>
    </lineage>
</organism>
<sequence length="517" mass="56018">MKIAGSENREQWNGRRIVAGPPKPRLPADGNGGGIFPGAIRRRASSIDDDRFAINNRGIARECRQTLGSANPWARRIHPLRQTFSPAENSPTITTRLMNPLQQQDPQIWGAIEDEARRQREGLELIASENYTSYAVMQAAGSVLTNKYAEGYPGRRYYGGCEHVDVVEQVAIDRAKELFGAEIANVQPHSGSQANAAVYLSCLKPGDTVLGLDLAQGGHLTHGMKLNISGQLYNFISYGVTKDTHRLDFDQLASLAREHKPKLIVAGASAYPREIPHDKFAEIANEVGAKLMVDMAHYAGLVAAKIHNSPVPYADYVTTTTHKTLRGPRGGMILCKEEHAKLINRNVFPGTQGGPLMHVIAGKAVCFGEALADDYKTYAQQVVDNAKVLAETLTSAGLPLVSGGTDNHLMLVDVTALGLGGKAAESILDACGITVNMNMIPFDTRKPMDPSGIRIGTPALTTRGMGGDEMKRVGAWIHTALASPEDAELHTRIRDEIRQMCESFPVPADRESIATTV</sequence>
<feature type="modified residue" description="N6-(pyridoxal phosphate)lysine" evidence="6">
    <location>
        <position position="323"/>
    </location>
</feature>
<comment type="subunit">
    <text evidence="6">Homodimer.</text>
</comment>
<keyword evidence="6" id="KW-0028">Amino-acid biosynthesis</keyword>
<evidence type="ECO:0000256" key="1">
    <source>
        <dbReference type="ARBA" id="ARBA00001933"/>
    </source>
</evidence>
<evidence type="ECO:0000313" key="10">
    <source>
        <dbReference type="Proteomes" id="UP001239462"/>
    </source>
</evidence>
<dbReference type="EC" id="2.1.2.1" evidence="6"/>
<proteinExistence type="inferred from homology"/>
<dbReference type="InterPro" id="IPR015422">
    <property type="entry name" value="PyrdxlP-dep_Trfase_small"/>
</dbReference>
<dbReference type="InterPro" id="IPR039429">
    <property type="entry name" value="SHMT-like_dom"/>
</dbReference>
<dbReference type="HAMAP" id="MF_00051">
    <property type="entry name" value="SHMT"/>
    <property type="match status" value="1"/>
</dbReference>
<dbReference type="Gene3D" id="3.90.1150.10">
    <property type="entry name" value="Aspartate Aminotransferase, domain 1"/>
    <property type="match status" value="1"/>
</dbReference>
<dbReference type="SUPFAM" id="SSF53383">
    <property type="entry name" value="PLP-dependent transferases"/>
    <property type="match status" value="1"/>
</dbReference>
<comment type="similarity">
    <text evidence="2 6">Belongs to the SHMT family.</text>
</comment>
<dbReference type="Pfam" id="PF00464">
    <property type="entry name" value="SHMT"/>
    <property type="match status" value="1"/>
</dbReference>
<comment type="caution">
    <text evidence="9">The sequence shown here is derived from an EMBL/GenBank/DDBJ whole genome shotgun (WGS) entry which is preliminary data.</text>
</comment>
<dbReference type="InterPro" id="IPR019798">
    <property type="entry name" value="Ser_HO-MeTrfase_PLP_BS"/>
</dbReference>
<comment type="cofactor">
    <cofactor evidence="1 6">
        <name>pyridoxal 5'-phosphate</name>
        <dbReference type="ChEBI" id="CHEBI:597326"/>
    </cofactor>
</comment>
<keyword evidence="6" id="KW-0963">Cytoplasm</keyword>
<dbReference type="NCBIfam" id="NF000586">
    <property type="entry name" value="PRK00011.1"/>
    <property type="match status" value="1"/>
</dbReference>
<evidence type="ECO:0000313" key="9">
    <source>
        <dbReference type="EMBL" id="MDM4017314.1"/>
    </source>
</evidence>
<comment type="caution">
    <text evidence="6">Lacks conserved residue(s) required for the propagation of feature annotation.</text>
</comment>
<keyword evidence="10" id="KW-1185">Reference proteome</keyword>
<dbReference type="InterPro" id="IPR049943">
    <property type="entry name" value="Ser_HO-MeTrfase-like"/>
</dbReference>
<dbReference type="InterPro" id="IPR015424">
    <property type="entry name" value="PyrdxlP-dep_Trfase"/>
</dbReference>
<keyword evidence="3 6" id="KW-0554">One-carbon metabolism</keyword>
<comment type="catalytic activity">
    <reaction evidence="6">
        <text>(6R)-5,10-methylene-5,6,7,8-tetrahydrofolate + glycine + H2O = (6S)-5,6,7,8-tetrahydrofolate + L-serine</text>
        <dbReference type="Rhea" id="RHEA:15481"/>
        <dbReference type="ChEBI" id="CHEBI:15377"/>
        <dbReference type="ChEBI" id="CHEBI:15636"/>
        <dbReference type="ChEBI" id="CHEBI:33384"/>
        <dbReference type="ChEBI" id="CHEBI:57305"/>
        <dbReference type="ChEBI" id="CHEBI:57453"/>
        <dbReference type="EC" id="2.1.2.1"/>
    </reaction>
</comment>
<evidence type="ECO:0000259" key="8">
    <source>
        <dbReference type="Pfam" id="PF00464"/>
    </source>
</evidence>
<evidence type="ECO:0000256" key="5">
    <source>
        <dbReference type="ARBA" id="ARBA00022898"/>
    </source>
</evidence>
<feature type="domain" description="Serine hydroxymethyltransferase-like" evidence="8">
    <location>
        <begin position="101"/>
        <end position="477"/>
    </location>
</feature>
<dbReference type="PANTHER" id="PTHR11680">
    <property type="entry name" value="SERINE HYDROXYMETHYLTRANSFERASE"/>
    <property type="match status" value="1"/>
</dbReference>
<feature type="binding site" evidence="6">
    <location>
        <begin position="218"/>
        <end position="220"/>
    </location>
    <ligand>
        <name>(6S)-5,6,7,8-tetrahydrofolate</name>
        <dbReference type="ChEBI" id="CHEBI:57453"/>
    </ligand>
</feature>
<evidence type="ECO:0000256" key="2">
    <source>
        <dbReference type="ARBA" id="ARBA00006376"/>
    </source>
</evidence>
<comment type="pathway">
    <text evidence="6">Amino-acid biosynthesis; glycine biosynthesis; glycine from L-serine: step 1/1.</text>
</comment>